<protein>
    <submittedName>
        <fullName evidence="1">PIG-L family deacetylase</fullName>
    </submittedName>
</protein>
<reference evidence="1 2" key="2">
    <citation type="submission" date="2020-03" db="EMBL/GenBank/DDBJ databases">
        <title>Devosia chinhatensis sp. nov., isolated from a hexachlorocyclohexane (HCH) dump site in India.</title>
        <authorList>
            <person name="Kumar M."/>
            <person name="Lal R."/>
        </authorList>
    </citation>
    <scope>NUCLEOTIDE SEQUENCE [LARGE SCALE GENOMIC DNA]</scope>
    <source>
        <strain evidence="1 2">H239</strain>
    </source>
</reference>
<keyword evidence="2" id="KW-1185">Reference proteome</keyword>
<sequence length="233" mass="25100">MSQLLLDDIKGPILVIAPHPDDETLGCGGLIAAATAAGKLVHTVFVTDGSSSHRNSPTWPADRIAQQRQHEAAAALAALGAGNQPRTFMALKDAAMPQPGAQGHADAVSSLATLVRNLKPDLVLVPWRRDPHCDHRDSWSLITHVLAQTAIASRVLEYTIWLDELGAPEDFPVPGEVTEFTFSDPEIVAVKRRAIAAHASQLGTLITDDPDGFHLTPATLDRLIRPVEIFWQA</sequence>
<comment type="caution">
    <text evidence="1">The sequence shown here is derived from an EMBL/GenBank/DDBJ whole genome shotgun (WGS) entry which is preliminary data.</text>
</comment>
<dbReference type="GO" id="GO:0016811">
    <property type="term" value="F:hydrolase activity, acting on carbon-nitrogen (but not peptide) bonds, in linear amides"/>
    <property type="evidence" value="ECO:0007669"/>
    <property type="project" value="TreeGrafter"/>
</dbReference>
<dbReference type="Proteomes" id="UP000474802">
    <property type="component" value="Unassembled WGS sequence"/>
</dbReference>
<dbReference type="AlphaFoldDB" id="A0A6M1SPC6"/>
<dbReference type="RefSeq" id="WP_164534613.1">
    <property type="nucleotide sequence ID" value="NZ_JAALFG010000002.1"/>
</dbReference>
<dbReference type="SUPFAM" id="SSF102588">
    <property type="entry name" value="LmbE-like"/>
    <property type="match status" value="1"/>
</dbReference>
<dbReference type="Pfam" id="PF02585">
    <property type="entry name" value="PIG-L"/>
    <property type="match status" value="1"/>
</dbReference>
<name>A0A6M1SPC6_9HYPH</name>
<evidence type="ECO:0000313" key="1">
    <source>
        <dbReference type="EMBL" id="NGP18406.1"/>
    </source>
</evidence>
<dbReference type="Gene3D" id="3.40.50.10320">
    <property type="entry name" value="LmbE-like"/>
    <property type="match status" value="1"/>
</dbReference>
<dbReference type="PANTHER" id="PTHR12993:SF29">
    <property type="entry name" value="BLR3841 PROTEIN"/>
    <property type="match status" value="1"/>
</dbReference>
<organism evidence="1 2">
    <name type="scientific">Devosia aurantiaca</name>
    <dbReference type="NCBI Taxonomy" id="2714858"/>
    <lineage>
        <taxon>Bacteria</taxon>
        <taxon>Pseudomonadati</taxon>
        <taxon>Pseudomonadota</taxon>
        <taxon>Alphaproteobacteria</taxon>
        <taxon>Hyphomicrobiales</taxon>
        <taxon>Devosiaceae</taxon>
        <taxon>Devosia</taxon>
    </lineage>
</organism>
<evidence type="ECO:0000313" key="2">
    <source>
        <dbReference type="Proteomes" id="UP000474802"/>
    </source>
</evidence>
<dbReference type="InterPro" id="IPR024078">
    <property type="entry name" value="LmbE-like_dom_sf"/>
</dbReference>
<dbReference type="InterPro" id="IPR003737">
    <property type="entry name" value="GlcNAc_PI_deacetylase-related"/>
</dbReference>
<reference evidence="1 2" key="1">
    <citation type="submission" date="2020-02" db="EMBL/GenBank/DDBJ databases">
        <authorList>
            <person name="Khan S.A."/>
            <person name="Jeon C.O."/>
            <person name="Chun B.H."/>
        </authorList>
    </citation>
    <scope>NUCLEOTIDE SEQUENCE [LARGE SCALE GENOMIC DNA]</scope>
    <source>
        <strain evidence="1 2">H239</strain>
    </source>
</reference>
<gene>
    <name evidence="1" type="ORF">G5575_12740</name>
</gene>
<dbReference type="PANTHER" id="PTHR12993">
    <property type="entry name" value="N-ACETYLGLUCOSAMINYL-PHOSPHATIDYLINOSITOL DE-N-ACETYLASE-RELATED"/>
    <property type="match status" value="1"/>
</dbReference>
<proteinExistence type="predicted"/>
<accession>A0A6M1SPC6</accession>
<dbReference type="EMBL" id="JAALFG010000002">
    <property type="protein sequence ID" value="NGP18406.1"/>
    <property type="molecule type" value="Genomic_DNA"/>
</dbReference>